<comment type="caution">
    <text evidence="4">The sequence shown here is derived from an EMBL/GenBank/DDBJ whole genome shotgun (WGS) entry which is preliminary data.</text>
</comment>
<dbReference type="Gene3D" id="3.30.559.30">
    <property type="entry name" value="Nonribosomal peptide synthetase, condensation domain"/>
    <property type="match status" value="1"/>
</dbReference>
<evidence type="ECO:0000313" key="5">
    <source>
        <dbReference type="Proteomes" id="UP000192815"/>
    </source>
</evidence>
<sequence length="1028" mass="112592">MDKSAAARIAQRFVGLPVEQRRLILDKMNETGQSFRLLPIAVTRHEAARIPLSYAQQRMLFLWQLEPDNIAYNVPLAVRLNGPLNRQALSQALDHLVQRHETLRTRFVAEDGEFHQVLAQASVALECVDVEANVLESQVRVELHTPFDLMSGTLLRVKLFRLNDTEHVLTVCMHHVVSDGWSGELLIREFVQLYQAQVADHAADLPALAIQYADYAIWQRAWLEAGEGERQLDYWKQQLGSEHPLLNLPLDHERPLQPSHRGATVRVDLPEQLSAQLKSLARSRGQTVFMQMLAALAVVLSRFSGQSDIRIGAPNAGRTRSELEGLIGFFINTQVLRVQVDERDSFAALLDQVKQVVSGAQSHQELPFEHLVDALAPERNLGHNPLFQFKINQHVYAAEQTDTSRQSLSGLSVAEFPVGAGDARFDLAFDFTDTPSGLRGYFTYATDLFEAPTIERIADALREVLQSLVVNIDQRLADRPLAAPLPGIEPPHGFACSDFLGLWQQGLQTGRDQTAVRVGQQTLSFEQLEQQSNRFARYLQTQGVAAGMTVALCQGRSLEWIVSLLAVLKRGAVYLPLDTAQPAERLQQLVKDSAAALLIHAAGDDKAANLGVCPALAFDARQWGHLADDAVGIRVVAEQPAYIIYTSGSTGQPKGVVISHGALANYVQSVLTRLSLDAGASMAMVSTVAADLGHTLLFGALASGRTLHLLSHEQAFDPDGFARYMAEHKVDVLKLVPSHLQGLLQAASPANVLPRQMLILGGEVSSWALIEQVRSLKPGCRIVNHYGPTETTVGVLTHEVAEALQGCRSVPVGRPLNNGKARVLDAWLSPVAERVAGELYLGGAGLAQGYLGRAALTAERFVPDPDADGERLYRAGDRARWVDGVLEYLGRADDQVKIRGYRVEPGEVGQVLQALDGVAEAVVLAQPLDSDESRLQLVAYCVATPGAVVQVEQWREQLSARLPEYLVPAQILLLDRLPLTANGKLDKRALPRPGAVQQRYTAPVGEIEEKLAAVWADVLKLDQVGSTD</sequence>
<keyword evidence="2" id="KW-0597">Phosphoprotein</keyword>
<evidence type="ECO:0000256" key="1">
    <source>
        <dbReference type="ARBA" id="ARBA00022450"/>
    </source>
</evidence>
<dbReference type="CDD" id="cd19531">
    <property type="entry name" value="LCL_NRPS-like"/>
    <property type="match status" value="1"/>
</dbReference>
<dbReference type="InterPro" id="IPR025110">
    <property type="entry name" value="AMP-bd_C"/>
</dbReference>
<dbReference type="FunFam" id="3.30.300.30:FF:000010">
    <property type="entry name" value="Enterobactin synthetase component F"/>
    <property type="match status" value="1"/>
</dbReference>
<organism evidence="4 5">
    <name type="scientific">Pseudomonas floridensis</name>
    <dbReference type="NCBI Taxonomy" id="1958950"/>
    <lineage>
        <taxon>Bacteria</taxon>
        <taxon>Pseudomonadati</taxon>
        <taxon>Pseudomonadota</taxon>
        <taxon>Gammaproteobacteria</taxon>
        <taxon>Pseudomonadales</taxon>
        <taxon>Pseudomonadaceae</taxon>
        <taxon>Pseudomonas</taxon>
    </lineage>
</organism>
<dbReference type="GO" id="GO:0005829">
    <property type="term" value="C:cytosol"/>
    <property type="evidence" value="ECO:0007669"/>
    <property type="project" value="TreeGrafter"/>
</dbReference>
<name>A0A1X0MZP1_9PSED</name>
<dbReference type="STRING" id="1958950.BZK31_25340"/>
<dbReference type="FunFam" id="3.40.50.980:FF:000001">
    <property type="entry name" value="Non-ribosomal peptide synthetase"/>
    <property type="match status" value="1"/>
</dbReference>
<dbReference type="Proteomes" id="UP000192815">
    <property type="component" value="Unassembled WGS sequence"/>
</dbReference>
<dbReference type="PROSITE" id="PS00455">
    <property type="entry name" value="AMP_BINDING"/>
    <property type="match status" value="1"/>
</dbReference>
<dbReference type="GO" id="GO:0043041">
    <property type="term" value="P:amino acid activation for nonribosomal peptide biosynthetic process"/>
    <property type="evidence" value="ECO:0007669"/>
    <property type="project" value="TreeGrafter"/>
</dbReference>
<dbReference type="AlphaFoldDB" id="A0A1X0MZP1"/>
<dbReference type="GO" id="GO:0031177">
    <property type="term" value="F:phosphopantetheine binding"/>
    <property type="evidence" value="ECO:0007669"/>
    <property type="project" value="TreeGrafter"/>
</dbReference>
<dbReference type="InterPro" id="IPR010071">
    <property type="entry name" value="AA_adenyl_dom"/>
</dbReference>
<dbReference type="OrthoDB" id="9757559at2"/>
<evidence type="ECO:0000259" key="3">
    <source>
        <dbReference type="PROSITE" id="PS50075"/>
    </source>
</evidence>
<dbReference type="InterPro" id="IPR000873">
    <property type="entry name" value="AMP-dep_synth/lig_dom"/>
</dbReference>
<protein>
    <submittedName>
        <fullName evidence="4">Non-ribosomal peptide synthetase</fullName>
    </submittedName>
</protein>
<evidence type="ECO:0000313" key="4">
    <source>
        <dbReference type="EMBL" id="ORC54896.1"/>
    </source>
</evidence>
<gene>
    <name evidence="4" type="ORF">BZK31_25340</name>
</gene>
<dbReference type="PANTHER" id="PTHR45527:SF1">
    <property type="entry name" value="FATTY ACID SYNTHASE"/>
    <property type="match status" value="1"/>
</dbReference>
<dbReference type="InterPro" id="IPR001242">
    <property type="entry name" value="Condensation_dom"/>
</dbReference>
<dbReference type="InterPro" id="IPR023213">
    <property type="entry name" value="CAT-like_dom_sf"/>
</dbReference>
<dbReference type="InterPro" id="IPR020845">
    <property type="entry name" value="AMP-binding_CS"/>
</dbReference>
<dbReference type="InterPro" id="IPR045851">
    <property type="entry name" value="AMP-bd_C_sf"/>
</dbReference>
<feature type="non-terminal residue" evidence="4">
    <location>
        <position position="1028"/>
    </location>
</feature>
<keyword evidence="5" id="KW-1185">Reference proteome</keyword>
<dbReference type="Pfam" id="PF13193">
    <property type="entry name" value="AMP-binding_C"/>
    <property type="match status" value="1"/>
</dbReference>
<dbReference type="PROSITE" id="PS50075">
    <property type="entry name" value="CARRIER"/>
    <property type="match status" value="1"/>
</dbReference>
<dbReference type="Gene3D" id="3.30.559.10">
    <property type="entry name" value="Chloramphenicol acetyltransferase-like domain"/>
    <property type="match status" value="1"/>
</dbReference>
<dbReference type="Pfam" id="PF00501">
    <property type="entry name" value="AMP-binding"/>
    <property type="match status" value="1"/>
</dbReference>
<evidence type="ECO:0000256" key="2">
    <source>
        <dbReference type="ARBA" id="ARBA00022553"/>
    </source>
</evidence>
<accession>A0A1X0MZP1</accession>
<dbReference type="NCBIfam" id="TIGR01733">
    <property type="entry name" value="AA-adenyl-dom"/>
    <property type="match status" value="1"/>
</dbReference>
<dbReference type="SUPFAM" id="SSF56801">
    <property type="entry name" value="Acetyl-CoA synthetase-like"/>
    <property type="match status" value="1"/>
</dbReference>
<dbReference type="GO" id="GO:0047527">
    <property type="term" value="F:2,3-dihydroxybenzoate-serine ligase activity"/>
    <property type="evidence" value="ECO:0007669"/>
    <property type="project" value="TreeGrafter"/>
</dbReference>
<dbReference type="RefSeq" id="WP_157900791.1">
    <property type="nucleotide sequence ID" value="NZ_MUIO01000122.1"/>
</dbReference>
<reference evidence="5" key="1">
    <citation type="submission" date="2017-02" db="EMBL/GenBank/DDBJ databases">
        <title>Pseudomonas floridae sp. nov., a novel pathogenic bacterial species isolated from tomato.</title>
        <authorList>
            <person name="Timilsina S."/>
            <person name="Vallad G.E."/>
            <person name="Jones J.B."/>
        </authorList>
    </citation>
    <scope>NUCLEOTIDE SEQUENCE [LARGE SCALE GENOMIC DNA]</scope>
    <source>
        <strain evidence="5">GEV388</strain>
    </source>
</reference>
<dbReference type="FunFam" id="3.30.559.10:FF:000012">
    <property type="entry name" value="Non-ribosomal peptide synthetase"/>
    <property type="match status" value="1"/>
</dbReference>
<dbReference type="SUPFAM" id="SSF52777">
    <property type="entry name" value="CoA-dependent acyltransferases"/>
    <property type="match status" value="2"/>
</dbReference>
<feature type="domain" description="Carrier" evidence="3">
    <location>
        <begin position="1002"/>
        <end position="1028"/>
    </location>
</feature>
<dbReference type="EMBL" id="MUIO01000122">
    <property type="protein sequence ID" value="ORC54896.1"/>
    <property type="molecule type" value="Genomic_DNA"/>
</dbReference>
<dbReference type="Gene3D" id="3.30.300.30">
    <property type="match status" value="1"/>
</dbReference>
<proteinExistence type="predicted"/>
<keyword evidence="1" id="KW-0596">Phosphopantetheine</keyword>
<dbReference type="Gene3D" id="3.40.50.980">
    <property type="match status" value="2"/>
</dbReference>
<dbReference type="Pfam" id="PF00668">
    <property type="entry name" value="Condensation"/>
    <property type="match status" value="1"/>
</dbReference>
<dbReference type="GO" id="GO:0009239">
    <property type="term" value="P:enterobactin biosynthetic process"/>
    <property type="evidence" value="ECO:0007669"/>
    <property type="project" value="TreeGrafter"/>
</dbReference>
<dbReference type="Gene3D" id="2.30.38.10">
    <property type="entry name" value="Luciferase, Domain 3"/>
    <property type="match status" value="1"/>
</dbReference>
<dbReference type="PANTHER" id="PTHR45527">
    <property type="entry name" value="NONRIBOSOMAL PEPTIDE SYNTHETASE"/>
    <property type="match status" value="1"/>
</dbReference>
<dbReference type="GO" id="GO:0009366">
    <property type="term" value="C:enterobactin synthetase complex"/>
    <property type="evidence" value="ECO:0007669"/>
    <property type="project" value="TreeGrafter"/>
</dbReference>
<dbReference type="InterPro" id="IPR009081">
    <property type="entry name" value="PP-bd_ACP"/>
</dbReference>
<dbReference type="CDD" id="cd05930">
    <property type="entry name" value="A_NRPS"/>
    <property type="match status" value="1"/>
</dbReference>